<dbReference type="PANTHER" id="PTHR43423:SF1">
    <property type="entry name" value="ABC TRANSPORTER I FAMILY MEMBER 17"/>
    <property type="match status" value="1"/>
</dbReference>
<evidence type="ECO:0000256" key="3">
    <source>
        <dbReference type="ARBA" id="ARBA00022840"/>
    </source>
</evidence>
<dbReference type="SMART" id="SM00382">
    <property type="entry name" value="AAA"/>
    <property type="match status" value="1"/>
</dbReference>
<evidence type="ECO:0000313" key="5">
    <source>
        <dbReference type="EMBL" id="TFB23805.1"/>
    </source>
</evidence>
<dbReference type="InterPro" id="IPR003439">
    <property type="entry name" value="ABC_transporter-like_ATP-bd"/>
</dbReference>
<dbReference type="Gene3D" id="3.40.50.300">
    <property type="entry name" value="P-loop containing nucleotide triphosphate hydrolases"/>
    <property type="match status" value="1"/>
</dbReference>
<dbReference type="InterPro" id="IPR017871">
    <property type="entry name" value="ABC_transporter-like_CS"/>
</dbReference>
<keyword evidence="1" id="KW-0813">Transport</keyword>
<sequence>MSNHVFELSEVNKRVLQNINLTVNQGGRVMVFGPSGSGKSTLLHLFNRLEDPDSGEIKYQGQPIEDYNIPKLRKDVGLVLQQPYLFSETVIDNLKYGPKMFNEWDEAFVDELLDYVNLPKAYLDKPVEDLSGGEKQRVSLARTLANKPKVLLLDEPTSALDDQNIESIEEDLLKLMDAWQLTIIMVTHNLKQAMRLGTKGIYLESGKIVETGKLPNLIEHPQTDSLKNFTANQ</sequence>
<reference evidence="5 6" key="1">
    <citation type="submission" date="2019-03" db="EMBL/GenBank/DDBJ databases">
        <authorList>
            <person name="He R.-H."/>
        </authorList>
    </citation>
    <scope>NUCLEOTIDE SEQUENCE [LARGE SCALE GENOMIC DNA]</scope>
    <source>
        <strain evidence="6">SH 714</strain>
    </source>
</reference>
<comment type="caution">
    <text evidence="5">The sequence shown here is derived from an EMBL/GenBank/DDBJ whole genome shotgun (WGS) entry which is preliminary data.</text>
</comment>
<proteinExistence type="predicted"/>
<feature type="domain" description="ABC transporter" evidence="4">
    <location>
        <begin position="1"/>
        <end position="230"/>
    </location>
</feature>
<dbReference type="CDD" id="cd03260">
    <property type="entry name" value="ABC_PstB_phosphate_transporter"/>
    <property type="match status" value="1"/>
</dbReference>
<keyword evidence="2" id="KW-0547">Nucleotide-binding</keyword>
<accession>A0A4Y8IWT1</accession>
<dbReference type="RefSeq" id="WP_134338866.1">
    <property type="nucleotide sequence ID" value="NZ_SOPW01000003.1"/>
</dbReference>
<evidence type="ECO:0000259" key="4">
    <source>
        <dbReference type="PROSITE" id="PS50893"/>
    </source>
</evidence>
<name>A0A4Y8IWT1_9BACI</name>
<dbReference type="InterPro" id="IPR027417">
    <property type="entry name" value="P-loop_NTPase"/>
</dbReference>
<dbReference type="Pfam" id="PF00005">
    <property type="entry name" value="ABC_tran"/>
    <property type="match status" value="1"/>
</dbReference>
<dbReference type="InterPro" id="IPR003593">
    <property type="entry name" value="AAA+_ATPase"/>
</dbReference>
<evidence type="ECO:0000256" key="2">
    <source>
        <dbReference type="ARBA" id="ARBA00022741"/>
    </source>
</evidence>
<dbReference type="GO" id="GO:0016887">
    <property type="term" value="F:ATP hydrolysis activity"/>
    <property type="evidence" value="ECO:0007669"/>
    <property type="project" value="InterPro"/>
</dbReference>
<organism evidence="5 6">
    <name type="scientific">Filobacillus milosensis</name>
    <dbReference type="NCBI Taxonomy" id="94137"/>
    <lineage>
        <taxon>Bacteria</taxon>
        <taxon>Bacillati</taxon>
        <taxon>Bacillota</taxon>
        <taxon>Bacilli</taxon>
        <taxon>Bacillales</taxon>
        <taxon>Bacillaceae</taxon>
        <taxon>Filobacillus</taxon>
    </lineage>
</organism>
<dbReference type="OrthoDB" id="9785080at2"/>
<dbReference type="PROSITE" id="PS00211">
    <property type="entry name" value="ABC_TRANSPORTER_1"/>
    <property type="match status" value="1"/>
</dbReference>
<dbReference type="AlphaFoldDB" id="A0A4Y8IWT1"/>
<evidence type="ECO:0000313" key="6">
    <source>
        <dbReference type="Proteomes" id="UP000297975"/>
    </source>
</evidence>
<dbReference type="EMBL" id="SOPW01000003">
    <property type="protein sequence ID" value="TFB23805.1"/>
    <property type="molecule type" value="Genomic_DNA"/>
</dbReference>
<dbReference type="SUPFAM" id="SSF52540">
    <property type="entry name" value="P-loop containing nucleoside triphosphate hydrolases"/>
    <property type="match status" value="1"/>
</dbReference>
<dbReference type="GO" id="GO:0005315">
    <property type="term" value="F:phosphate transmembrane transporter activity"/>
    <property type="evidence" value="ECO:0007669"/>
    <property type="project" value="InterPro"/>
</dbReference>
<dbReference type="GO" id="GO:0016020">
    <property type="term" value="C:membrane"/>
    <property type="evidence" value="ECO:0007669"/>
    <property type="project" value="InterPro"/>
</dbReference>
<protein>
    <submittedName>
        <fullName evidence="5">Phosphate ABC transporter ATP-binding protein</fullName>
    </submittedName>
</protein>
<dbReference type="GO" id="GO:0035435">
    <property type="term" value="P:phosphate ion transmembrane transport"/>
    <property type="evidence" value="ECO:0007669"/>
    <property type="project" value="InterPro"/>
</dbReference>
<keyword evidence="3 5" id="KW-0067">ATP-binding</keyword>
<dbReference type="GO" id="GO:0005524">
    <property type="term" value="F:ATP binding"/>
    <property type="evidence" value="ECO:0007669"/>
    <property type="project" value="UniProtKB-KW"/>
</dbReference>
<dbReference type="PROSITE" id="PS50893">
    <property type="entry name" value="ABC_TRANSPORTER_2"/>
    <property type="match status" value="1"/>
</dbReference>
<evidence type="ECO:0000256" key="1">
    <source>
        <dbReference type="ARBA" id="ARBA00022448"/>
    </source>
</evidence>
<dbReference type="PANTHER" id="PTHR43423">
    <property type="entry name" value="ABC TRANSPORTER I FAMILY MEMBER 17"/>
    <property type="match status" value="1"/>
</dbReference>
<dbReference type="InterPro" id="IPR005670">
    <property type="entry name" value="PstB-like"/>
</dbReference>
<keyword evidence="6" id="KW-1185">Reference proteome</keyword>
<gene>
    <name evidence="5" type="ORF">E3U55_03045</name>
</gene>
<dbReference type="Proteomes" id="UP000297975">
    <property type="component" value="Unassembled WGS sequence"/>
</dbReference>